<feature type="domain" description="ABC transporter" evidence="5">
    <location>
        <begin position="4"/>
        <end position="243"/>
    </location>
</feature>
<dbReference type="EC" id="3.6.3.28" evidence="6"/>
<dbReference type="PANTHER" id="PTHR24220">
    <property type="entry name" value="IMPORT ATP-BINDING PROTEIN"/>
    <property type="match status" value="1"/>
</dbReference>
<evidence type="ECO:0000256" key="3">
    <source>
        <dbReference type="ARBA" id="ARBA00022840"/>
    </source>
</evidence>
<keyword evidence="1" id="KW-0813">Transport</keyword>
<keyword evidence="6" id="KW-0378">Hydrolase</keyword>
<dbReference type="OrthoDB" id="9801477at2"/>
<accession>A0A099KUM8</accession>
<dbReference type="Proteomes" id="UP000029868">
    <property type="component" value="Unassembled WGS sequence"/>
</dbReference>
<sequence>MTVVKLQGVSRYFPVGNTPITALDKVDLTLEKGEFVVLRGASGSGKSTLLNLIGAMDDPNEGEVFIHGMALSSLSDKQKSQLRSHYIGFIFQSFNLIPVLTALENVQYPLSLQRVANKEGKYRAAQALEQVGLADFIHRRPNQLSGGQMQRVAIARALVTKPDIILADEPTANLDSETSKQIMDLLGSLNRNTGVTFLFATHHDFVLSRASRILELKDGHIVKDEPVQHLNLVNQIALGEEVG</sequence>
<organism evidence="6 7">
    <name type="scientific">Colwellia psychrerythraea</name>
    <name type="common">Vibrio psychroerythus</name>
    <dbReference type="NCBI Taxonomy" id="28229"/>
    <lineage>
        <taxon>Bacteria</taxon>
        <taxon>Pseudomonadati</taxon>
        <taxon>Pseudomonadota</taxon>
        <taxon>Gammaproteobacteria</taxon>
        <taxon>Alteromonadales</taxon>
        <taxon>Colwelliaceae</taxon>
        <taxon>Colwellia</taxon>
    </lineage>
</organism>
<evidence type="ECO:0000313" key="6">
    <source>
        <dbReference type="EMBL" id="KGJ93900.1"/>
    </source>
</evidence>
<reference evidence="6 7" key="1">
    <citation type="submission" date="2014-08" db="EMBL/GenBank/DDBJ databases">
        <title>Genomic and Phenotypic Diversity of Colwellia psychrerythraea strains from Disparate Marine Basins.</title>
        <authorList>
            <person name="Techtmann S.M."/>
            <person name="Stelling S.C."/>
            <person name="Utturkar S.M."/>
            <person name="Alshibli N."/>
            <person name="Harris A."/>
            <person name="Brown S.D."/>
            <person name="Hazen T.C."/>
        </authorList>
    </citation>
    <scope>NUCLEOTIDE SEQUENCE [LARGE SCALE GENOMIC DNA]</scope>
    <source>
        <strain evidence="6 7">GAB14E</strain>
    </source>
</reference>
<dbReference type="PROSITE" id="PS00211">
    <property type="entry name" value="ABC_TRANSPORTER_1"/>
    <property type="match status" value="1"/>
</dbReference>
<dbReference type="CDD" id="cd03255">
    <property type="entry name" value="ABC_MJ0796_LolCDE_FtsE"/>
    <property type="match status" value="1"/>
</dbReference>
<dbReference type="Gene3D" id="3.40.50.300">
    <property type="entry name" value="P-loop containing nucleotide triphosphate hydrolases"/>
    <property type="match status" value="1"/>
</dbReference>
<evidence type="ECO:0000256" key="1">
    <source>
        <dbReference type="ARBA" id="ARBA00022448"/>
    </source>
</evidence>
<dbReference type="GO" id="GO:0016887">
    <property type="term" value="F:ATP hydrolysis activity"/>
    <property type="evidence" value="ECO:0007669"/>
    <property type="project" value="InterPro"/>
</dbReference>
<dbReference type="Pfam" id="PF00005">
    <property type="entry name" value="ABC_tran"/>
    <property type="match status" value="1"/>
</dbReference>
<evidence type="ECO:0000313" key="7">
    <source>
        <dbReference type="Proteomes" id="UP000029868"/>
    </source>
</evidence>
<dbReference type="InterPro" id="IPR017911">
    <property type="entry name" value="MacB-like_ATP-bd"/>
</dbReference>
<keyword evidence="3" id="KW-0067">ATP-binding</keyword>
<evidence type="ECO:0000259" key="5">
    <source>
        <dbReference type="PROSITE" id="PS50893"/>
    </source>
</evidence>
<dbReference type="SMART" id="SM00382">
    <property type="entry name" value="AAA"/>
    <property type="match status" value="1"/>
</dbReference>
<dbReference type="GO" id="GO:0005886">
    <property type="term" value="C:plasma membrane"/>
    <property type="evidence" value="ECO:0007669"/>
    <property type="project" value="TreeGrafter"/>
</dbReference>
<dbReference type="InterPro" id="IPR027417">
    <property type="entry name" value="P-loop_NTPase"/>
</dbReference>
<dbReference type="GO" id="GO:0022857">
    <property type="term" value="F:transmembrane transporter activity"/>
    <property type="evidence" value="ECO:0007669"/>
    <property type="project" value="UniProtKB-ARBA"/>
</dbReference>
<dbReference type="PROSITE" id="PS50893">
    <property type="entry name" value="ABC_TRANSPORTER_2"/>
    <property type="match status" value="1"/>
</dbReference>
<dbReference type="PATRIC" id="fig|28229.3.peg.2076"/>
<dbReference type="InterPro" id="IPR015854">
    <property type="entry name" value="ABC_transpr_LolD-like"/>
</dbReference>
<evidence type="ECO:0000256" key="2">
    <source>
        <dbReference type="ARBA" id="ARBA00022741"/>
    </source>
</evidence>
<name>A0A099KUM8_COLPS</name>
<dbReference type="InterPro" id="IPR003439">
    <property type="entry name" value="ABC_transporter-like_ATP-bd"/>
</dbReference>
<dbReference type="EMBL" id="JQEC01000021">
    <property type="protein sequence ID" value="KGJ93900.1"/>
    <property type="molecule type" value="Genomic_DNA"/>
</dbReference>
<dbReference type="SUPFAM" id="SSF52540">
    <property type="entry name" value="P-loop containing nucleoside triphosphate hydrolases"/>
    <property type="match status" value="1"/>
</dbReference>
<dbReference type="GO" id="GO:0005524">
    <property type="term" value="F:ATP binding"/>
    <property type="evidence" value="ECO:0007669"/>
    <property type="project" value="UniProtKB-KW"/>
</dbReference>
<dbReference type="GO" id="GO:1902495">
    <property type="term" value="C:transmembrane transporter complex"/>
    <property type="evidence" value="ECO:0007669"/>
    <property type="project" value="UniProtKB-ARBA"/>
</dbReference>
<keyword evidence="2" id="KW-0547">Nucleotide-binding</keyword>
<dbReference type="RefSeq" id="WP_052093645.1">
    <property type="nucleotide sequence ID" value="NZ_JQEC01000021.1"/>
</dbReference>
<proteinExistence type="inferred from homology"/>
<dbReference type="AlphaFoldDB" id="A0A099KUM8"/>
<protein>
    <submittedName>
        <fullName evidence="6">Phosphonate-transporting ATPase</fullName>
        <ecNumber evidence="6">3.6.3.28</ecNumber>
    </submittedName>
</protein>
<evidence type="ECO:0000256" key="4">
    <source>
        <dbReference type="ARBA" id="ARBA00038388"/>
    </source>
</evidence>
<comment type="similarity">
    <text evidence="4">Belongs to the ABC transporter superfamily. Macrolide exporter (TC 3.A.1.122) family.</text>
</comment>
<dbReference type="FunFam" id="3.40.50.300:FF:000032">
    <property type="entry name" value="Export ABC transporter ATP-binding protein"/>
    <property type="match status" value="1"/>
</dbReference>
<dbReference type="InterPro" id="IPR003593">
    <property type="entry name" value="AAA+_ATPase"/>
</dbReference>
<gene>
    <name evidence="6" type="ORF">GAB14E_2455</name>
</gene>
<comment type="caution">
    <text evidence="6">The sequence shown here is derived from an EMBL/GenBank/DDBJ whole genome shotgun (WGS) entry which is preliminary data.</text>
</comment>
<dbReference type="InterPro" id="IPR017871">
    <property type="entry name" value="ABC_transporter-like_CS"/>
</dbReference>